<organism evidence="4">
    <name type="scientific">Psoroptes ovis</name>
    <name type="common">Sheep scab mite</name>
    <dbReference type="NCBI Taxonomy" id="83912"/>
    <lineage>
        <taxon>Eukaryota</taxon>
        <taxon>Metazoa</taxon>
        <taxon>Ecdysozoa</taxon>
        <taxon>Arthropoda</taxon>
        <taxon>Chelicerata</taxon>
        <taxon>Arachnida</taxon>
        <taxon>Acari</taxon>
        <taxon>Acariformes</taxon>
        <taxon>Sarcoptiformes</taxon>
        <taxon>Astigmata</taxon>
        <taxon>Psoroptidia</taxon>
        <taxon>Sarcoptoidea</taxon>
        <taxon>Psoroptidae</taxon>
        <taxon>Psoroptes</taxon>
    </lineage>
</organism>
<feature type="compositionally biased region" description="Polar residues" evidence="3">
    <location>
        <begin position="34"/>
        <end position="47"/>
    </location>
</feature>
<evidence type="ECO:0000256" key="2">
    <source>
        <dbReference type="ARBA" id="ARBA00029688"/>
    </source>
</evidence>
<dbReference type="AlphaFoldDB" id="A0A3B0QPE3"/>
<proteinExistence type="evidence at transcript level"/>
<evidence type="ECO:0000256" key="1">
    <source>
        <dbReference type="ARBA" id="ARBA00006326"/>
    </source>
</evidence>
<evidence type="ECO:0000313" key="4">
    <source>
        <dbReference type="EMBL" id="SZF06496.1"/>
    </source>
</evidence>
<dbReference type="InterPro" id="IPR038322">
    <property type="entry name" value="Pex19_C_sf"/>
</dbReference>
<dbReference type="GO" id="GO:0005778">
    <property type="term" value="C:peroxisomal membrane"/>
    <property type="evidence" value="ECO:0007669"/>
    <property type="project" value="TreeGrafter"/>
</dbReference>
<dbReference type="GO" id="GO:0033328">
    <property type="term" value="F:peroxisome membrane targeting sequence binding"/>
    <property type="evidence" value="ECO:0007669"/>
    <property type="project" value="TreeGrafter"/>
</dbReference>
<dbReference type="InterPro" id="IPR006708">
    <property type="entry name" value="Pex19"/>
</dbReference>
<name>A0A3B0QPE3_PSOOV</name>
<dbReference type="Gene3D" id="1.20.120.900">
    <property type="entry name" value="Pex19, mPTS binding domain"/>
    <property type="match status" value="1"/>
</dbReference>
<dbReference type="PANTHER" id="PTHR12774:SF2">
    <property type="entry name" value="PEROXISOMAL BIOGENESIS FACTOR 19"/>
    <property type="match status" value="1"/>
</dbReference>
<feature type="region of interest" description="Disordered" evidence="3">
    <location>
        <begin position="34"/>
        <end position="59"/>
    </location>
</feature>
<dbReference type="GO" id="GO:0045046">
    <property type="term" value="P:protein import into peroxisome membrane"/>
    <property type="evidence" value="ECO:0007669"/>
    <property type="project" value="TreeGrafter"/>
</dbReference>
<dbReference type="EMBL" id="LS999178">
    <property type="protein sequence ID" value="SZF06496.1"/>
    <property type="molecule type" value="mRNA"/>
</dbReference>
<evidence type="ECO:0000256" key="3">
    <source>
        <dbReference type="SAM" id="MobiDB-lite"/>
    </source>
</evidence>
<sequence>MDNQNFINESELGDLLANSFNDFCKIYKNESSKNNNMDSFKQSNSETNDIRIKDTSANDDDDDILQDNLSKLAKSCNETVDKDVIQESLLSTLKIISDKAKSIAENEQQQSHQNPEQMLADNEMMSKMMENLMKEFQQNTIDDNDGEMKENLFELNKIMPLMSNIMENLLSKDFLYPTLSELRTKYPKYLSENQKSLSKDDYQRYENQLKIITKICEEFENDDYDDGGNKDDNDEQQNRELKTIRFNKILSLMQTMQTFGTPPQSLITNTSPNTEMMLDNLKMMNFDSSNKQQQQCNVM</sequence>
<dbReference type="Pfam" id="PF04614">
    <property type="entry name" value="Pex19"/>
    <property type="match status" value="1"/>
</dbReference>
<reference evidence="4" key="1">
    <citation type="submission" date="2018-09" db="EMBL/GenBank/DDBJ databases">
        <authorList>
            <person name="Parvin R."/>
            <person name="Begum J.A."/>
            <person name="Chowdhury E.H."/>
            <person name="Islam M.R."/>
            <person name="Harder T."/>
        </authorList>
    </citation>
    <scope>NUCLEOTIDE SEQUENCE</scope>
</reference>
<accession>A0A3B0QPE3</accession>
<protein>
    <recommendedName>
        <fullName evidence="2">Peroxin-19</fullName>
    </recommendedName>
</protein>
<comment type="similarity">
    <text evidence="1">Belongs to the peroxin-19 family.</text>
</comment>
<gene>
    <name evidence="4" type="primary">PSOVI292g01850</name>
</gene>
<dbReference type="PANTHER" id="PTHR12774">
    <property type="entry name" value="PEROXISOMAL BIOGENESIS FACTOR 19"/>
    <property type="match status" value="1"/>
</dbReference>